<dbReference type="PANTHER" id="PTHR12609">
    <property type="entry name" value="MICROTUBULE ASSOCIATED PROTEIN XMAP215"/>
    <property type="match status" value="1"/>
</dbReference>
<evidence type="ECO:0000256" key="1">
    <source>
        <dbReference type="ARBA" id="ARBA00004245"/>
    </source>
</evidence>
<feature type="compositionally biased region" description="Low complexity" evidence="7">
    <location>
        <begin position="1228"/>
        <end position="1241"/>
    </location>
</feature>
<dbReference type="Gene3D" id="1.25.10.10">
    <property type="entry name" value="Leucine-rich Repeat Variant"/>
    <property type="match status" value="5"/>
</dbReference>
<sequence>MDGPPPQEEDFSSIPINDRLAHKNWKARVSAYESLVKTFQQTASDDDPAFKPYTNNPDLLKKIVIDSNAVAQEKGVECVVAYVKFAGETAARTRETVVPALVDKCLGSTRAGTKSQATELILQYVEVENGGAGVVADILPGLNAKQPKAVAGCVIALKEVIRLFGTQTTPPPPILKALPKIFAHSDKTVRAEGTLLAHALYQYIGPGIEPWLADLKPVQVKELKEAFESMEKEGKGKGTLKPERLTRSQARETELAAANENGDEGGPGAAEEDAEPVDLDPRAFAEPVDITSKLPSTFSTALTSSKWKERKEVLDDLQTLLNATPRIKEAPELGDVAKALATRIQSDANINCVMVAAGCMEGLAKGMMASFAKYRETVVPPMLERLKERKANVTDAIGAALDAIFSTTTLVDIIPDLGPALNNKNPQVKEGTLKFLARCLSTAKTPIQTPQIKPLAETLAGLLEDSFEGARNEAAVCMGTLMKMVGERPLNAVIEPLADVRKAKIKEAHEKATVKCKAGGPAAKPAAAPPATKKKAPAAAKPPLTAAAEDELIQPEPPKKPLGKPPARLAQKNKVLDDTSEPLESPTVPKKPAAKPPARLLAQKDKAAGTSTPPTSAQAPKKPPPAAAGKSGKPAAAAPPGALDTFKYKHTPEDADALAADLIPSSILTDLTDANWKTRLAALDEMSTWLDGVVADVDAEVVIRALAKKGWAEKNFQVSAKLYGICSRLAEECSTFGRSCVALCVHHFSEKLGDMKLKKPAGDALLLFAEKTSLQFVLNQAYDPLSKQKAPKVLADAITWINAALIEFGIAGLSLRSLIEFLKGALQNSNATVRTSATKTIVTVKLFAGPSIKDLLEDLNPQLLNTITSEFDKVEGTNPPEPTRVSADAAAVPAPSSSKGAAAGDALDDLFPRVEFDSLLKGTTILSDSKSDAWKTKKEALETLQSILDQGSNKRLKPAIGEMAQVLKARVVDTNKAVQTLALDIVARIATGMGKPFEKQNRFFVLPVCTVLSDQKAPIRNAALTTLTAIANACEGLESMVPGLTSGLETANPLQKGTLLHWIADWFKEHEPPASLDLSNWTLPIISSLDDRNSDVRKGAQAMLPTLIACAGFDYVMQQTNSLKPASRSSVVPLVQAARPAVSAPPAATAKPVVSAVKTRAISPLPEPSESPTVEATVSKAAPSKLTGVRRKLPLGSNRPESRAETPVEAAPSRLAKTQNGLRRPTITKPSAVPTSTSSATFPLSGTNVDAKRNRCGKDATRWINENGPTRKDLAELLQSQMESHASKELLARLFSHDHNAVNDNITGLSLLCDMYNTALSGDESAEAVCLANFDLPLKYVSIKMHEPQSNLVSKCLDLIEAVLAVLRHISYQLSDNEALCFVPTLIYKLGDAREQVRSRVQQIIQTLPKVYAYSRLFQLLLDHGLKSKVAKTRQGALDELSSLLKKSGISACEPSKAFPAIASMISDKDAQVRKSALSTLSEGYTLVGEKIWSLVGPLSPKDKTQLEERLRRVAGPSSHEKTEALQPPQVSRIAAGIPRPASPAYGSRIGSIPRSASPAVGTTSKLARPTSPVHRPVSPSSSSNLRANSPPRNSKLPGSSHVPTPASPTTGIARPKSGLPSRLGRPRSQFSQPPSHLASEHLRDEPIADNGVNGTYKNGVSDDPDNQPSSSGPEDITLIISSILSSDPSRSVDALKKIQKILGVGPDAGASSSQYQELAEHTEGLIETITLQMAHVFERPGDLATDENFRLAKHLIQTLNNFCDHPILAESLTVDILISLLEELTLRLLETDDSPSKQVKDLSRFINMIILRLFATGRRMSIFRSLFALLLQIVKPFPSNGTSAESKEAKVAELVLKCVWKLARSIPQDLSDQKLDPVELFPAIEHFLQSVPPNEWRARATNKVPCGDMPLRTIKVIIQHVVAHYGDDVYDLLSASFDDPSATIVYPYVYRILNSSTRAGNEQPRNDDEHLSRPISVTSSRPISPHDTASSAASVSNRQSSPSRRNSPNGAYSPPAEEPDPDAQLLTIIGHISSETTGALHKEGITELHHFLKAYPHKRPRVEKMLESTGAAFRKYINRALASRAAEDQERDIAVADTLSKLESNRNNSEVPVSPVRSESSPRRTSPPQETDHNAQDKLSRLHDIFQYRSSTLSNGSSQGRTTPRTSLS</sequence>
<feature type="compositionally biased region" description="Low complexity" evidence="7">
    <location>
        <begin position="885"/>
        <end position="901"/>
    </location>
</feature>
<protein>
    <recommendedName>
        <fullName evidence="8">TOG domain-containing protein</fullName>
    </recommendedName>
</protein>
<dbReference type="InterPro" id="IPR045110">
    <property type="entry name" value="XMAP215"/>
</dbReference>
<accession>A0ABR1JW83</accession>
<feature type="domain" description="TOG" evidence="8">
    <location>
        <begin position="647"/>
        <end position="880"/>
    </location>
</feature>
<feature type="region of interest" description="Disordered" evidence="7">
    <location>
        <begin position="872"/>
        <end position="901"/>
    </location>
</feature>
<name>A0ABR1JW83_9AGAR</name>
<feature type="compositionally biased region" description="Low complexity" evidence="7">
    <location>
        <begin position="1569"/>
        <end position="1595"/>
    </location>
</feature>
<comment type="similarity">
    <text evidence="5">Belongs to the TOG/XMAP215 family.</text>
</comment>
<proteinExistence type="inferred from homology"/>
<feature type="domain" description="TOG" evidence="8">
    <location>
        <begin position="283"/>
        <end position="518"/>
    </location>
</feature>
<dbReference type="SUPFAM" id="SSF48371">
    <property type="entry name" value="ARM repeat"/>
    <property type="match status" value="3"/>
</dbReference>
<evidence type="ECO:0000256" key="6">
    <source>
        <dbReference type="PROSITE-ProRule" id="PRU00103"/>
    </source>
</evidence>
<keyword evidence="3" id="KW-0677">Repeat</keyword>
<feature type="domain" description="TOG" evidence="8">
    <location>
        <begin position="1276"/>
        <end position="1520"/>
    </location>
</feature>
<keyword evidence="2" id="KW-0963">Cytoplasm</keyword>
<comment type="subcellular location">
    <subcellularLocation>
        <location evidence="1">Cytoplasm</location>
        <location evidence="1">Cytoskeleton</location>
    </subcellularLocation>
</comment>
<dbReference type="InterPro" id="IPR011989">
    <property type="entry name" value="ARM-like"/>
</dbReference>
<evidence type="ECO:0000313" key="10">
    <source>
        <dbReference type="Proteomes" id="UP001498398"/>
    </source>
</evidence>
<feature type="region of interest" description="Disordered" evidence="7">
    <location>
        <begin position="1163"/>
        <end position="1246"/>
    </location>
</feature>
<feature type="region of interest" description="Disordered" evidence="7">
    <location>
        <begin position="1511"/>
        <end position="1675"/>
    </location>
</feature>
<feature type="compositionally biased region" description="Polar residues" evidence="7">
    <location>
        <begin position="2149"/>
        <end position="2170"/>
    </location>
</feature>
<evidence type="ECO:0000256" key="5">
    <source>
        <dbReference type="ARBA" id="ARBA00025722"/>
    </source>
</evidence>
<dbReference type="InterPro" id="IPR048491">
    <property type="entry name" value="XMAP215_CLASP_TOG"/>
</dbReference>
<dbReference type="Proteomes" id="UP001498398">
    <property type="component" value="Unassembled WGS sequence"/>
</dbReference>
<feature type="region of interest" description="Disordered" evidence="7">
    <location>
        <begin position="2105"/>
        <end position="2170"/>
    </location>
</feature>
<reference evidence="9 10" key="1">
    <citation type="submission" date="2024-01" db="EMBL/GenBank/DDBJ databases">
        <title>A draft genome for the cacao thread blight pathogen Marasmiellus scandens.</title>
        <authorList>
            <person name="Baruah I.K."/>
            <person name="Leung J."/>
            <person name="Bukari Y."/>
            <person name="Amoako-Attah I."/>
            <person name="Meinhardt L.W."/>
            <person name="Bailey B.A."/>
            <person name="Cohen S.P."/>
        </authorList>
    </citation>
    <scope>NUCLEOTIDE SEQUENCE [LARGE SCALE GENOMIC DNA]</scope>
    <source>
        <strain evidence="9 10">GH-19</strain>
    </source>
</reference>
<evidence type="ECO:0000256" key="2">
    <source>
        <dbReference type="ARBA" id="ARBA00022490"/>
    </source>
</evidence>
<feature type="domain" description="TOG" evidence="8">
    <location>
        <begin position="2"/>
        <end position="236"/>
    </location>
</feature>
<feature type="compositionally biased region" description="Low complexity" evidence="7">
    <location>
        <begin position="1990"/>
        <end position="2010"/>
    </location>
</feature>
<feature type="repeat" description="HEAT" evidence="6">
    <location>
        <begin position="1458"/>
        <end position="1491"/>
    </location>
</feature>
<dbReference type="SMART" id="SM01349">
    <property type="entry name" value="TOG"/>
    <property type="match status" value="5"/>
</dbReference>
<dbReference type="InterPro" id="IPR034085">
    <property type="entry name" value="TOG"/>
</dbReference>
<evidence type="ECO:0000256" key="4">
    <source>
        <dbReference type="ARBA" id="ARBA00023212"/>
    </source>
</evidence>
<feature type="compositionally biased region" description="Basic and acidic residues" evidence="7">
    <location>
        <begin position="2131"/>
        <end position="2147"/>
    </location>
</feature>
<dbReference type="EMBL" id="JBANRG010000004">
    <property type="protein sequence ID" value="KAK7467111.1"/>
    <property type="molecule type" value="Genomic_DNA"/>
</dbReference>
<dbReference type="InterPro" id="IPR016024">
    <property type="entry name" value="ARM-type_fold"/>
</dbReference>
<feature type="domain" description="TOG" evidence="8">
    <location>
        <begin position="909"/>
        <end position="1144"/>
    </location>
</feature>
<evidence type="ECO:0000256" key="3">
    <source>
        <dbReference type="ARBA" id="ARBA00022737"/>
    </source>
</evidence>
<feature type="region of interest" description="Disordered" evidence="7">
    <location>
        <begin position="514"/>
        <end position="646"/>
    </location>
</feature>
<dbReference type="PROSITE" id="PS50077">
    <property type="entry name" value="HEAT_REPEAT"/>
    <property type="match status" value="1"/>
</dbReference>
<evidence type="ECO:0000259" key="8">
    <source>
        <dbReference type="SMART" id="SM01349"/>
    </source>
</evidence>
<keyword evidence="10" id="KW-1185">Reference proteome</keyword>
<evidence type="ECO:0000256" key="7">
    <source>
        <dbReference type="SAM" id="MobiDB-lite"/>
    </source>
</evidence>
<feature type="region of interest" description="Disordered" evidence="7">
    <location>
        <begin position="1959"/>
        <end position="2022"/>
    </location>
</feature>
<dbReference type="InterPro" id="IPR021133">
    <property type="entry name" value="HEAT_type_2"/>
</dbReference>
<organism evidence="9 10">
    <name type="scientific">Marasmiellus scandens</name>
    <dbReference type="NCBI Taxonomy" id="2682957"/>
    <lineage>
        <taxon>Eukaryota</taxon>
        <taxon>Fungi</taxon>
        <taxon>Dikarya</taxon>
        <taxon>Basidiomycota</taxon>
        <taxon>Agaricomycotina</taxon>
        <taxon>Agaricomycetes</taxon>
        <taxon>Agaricomycetidae</taxon>
        <taxon>Agaricales</taxon>
        <taxon>Marasmiineae</taxon>
        <taxon>Omphalotaceae</taxon>
        <taxon>Marasmiellus</taxon>
    </lineage>
</organism>
<keyword evidence="4" id="KW-0206">Cytoskeleton</keyword>
<dbReference type="Pfam" id="PF21041">
    <property type="entry name" value="XMAP215_CLASP_TOG"/>
    <property type="match status" value="5"/>
</dbReference>
<feature type="compositionally biased region" description="Low complexity" evidence="7">
    <location>
        <begin position="627"/>
        <end position="642"/>
    </location>
</feature>
<evidence type="ECO:0000313" key="9">
    <source>
        <dbReference type="EMBL" id="KAK7467111.1"/>
    </source>
</evidence>
<comment type="caution">
    <text evidence="9">The sequence shown here is derived from an EMBL/GenBank/DDBJ whole genome shotgun (WGS) entry which is preliminary data.</text>
</comment>
<feature type="compositionally biased region" description="Low complexity" evidence="7">
    <location>
        <begin position="2110"/>
        <end position="2130"/>
    </location>
</feature>
<gene>
    <name evidence="9" type="ORF">VKT23_004170</name>
</gene>
<feature type="compositionally biased region" description="Low complexity" evidence="7">
    <location>
        <begin position="517"/>
        <end position="547"/>
    </location>
</feature>